<organism evidence="3 4">
    <name type="scientific">Phytophthora rubi</name>
    <dbReference type="NCBI Taxonomy" id="129364"/>
    <lineage>
        <taxon>Eukaryota</taxon>
        <taxon>Sar</taxon>
        <taxon>Stramenopiles</taxon>
        <taxon>Oomycota</taxon>
        <taxon>Peronosporomycetes</taxon>
        <taxon>Peronosporales</taxon>
        <taxon>Peronosporaceae</taxon>
        <taxon>Phytophthora</taxon>
    </lineage>
</organism>
<dbReference type="AlphaFoldDB" id="A0A6A4G546"/>
<dbReference type="InterPro" id="IPR004875">
    <property type="entry name" value="DDE_SF_endonuclease_dom"/>
</dbReference>
<evidence type="ECO:0000313" key="3">
    <source>
        <dbReference type="EMBL" id="KAE9359599.1"/>
    </source>
</evidence>
<feature type="compositionally biased region" description="Basic residues" evidence="1">
    <location>
        <begin position="187"/>
        <end position="203"/>
    </location>
</feature>
<dbReference type="Proteomes" id="UP000434957">
    <property type="component" value="Unassembled WGS sequence"/>
</dbReference>
<name>A0A6A4G546_9STRA</name>
<gene>
    <name evidence="3" type="ORF">PR003_g659</name>
</gene>
<feature type="region of interest" description="Disordered" evidence="1">
    <location>
        <begin position="180"/>
        <end position="207"/>
    </location>
</feature>
<sequence length="224" mass="24685">MFSATVPASVKRPVVLILDGCSSHIGSAVVAAARDAQVTPLLLLANATHLVQPLGVAIFSSYKKAIRVDLRDHWKAIDRPTISKASAVRIGYNAWQKCHADTNIVSGFKACGSFPLSLPTMTKRLNLFKKNGMRAAVKALWLRRRETIQQAVLVLLPEPAAKKKRKNVALSGQFLSSEELHIEASKRKPKKPRKTTSKQKKAIPKQTLTRAQSVFDWEGTEIVV</sequence>
<proteinExistence type="predicted"/>
<protein>
    <recommendedName>
        <fullName evidence="2">DDE-1 domain-containing protein</fullName>
    </recommendedName>
</protein>
<evidence type="ECO:0000256" key="1">
    <source>
        <dbReference type="SAM" id="MobiDB-lite"/>
    </source>
</evidence>
<reference evidence="3 4" key="1">
    <citation type="submission" date="2018-08" db="EMBL/GenBank/DDBJ databases">
        <title>Genomic investigation of the strawberry pathogen Phytophthora fragariae indicates pathogenicity is determined by transcriptional variation in three key races.</title>
        <authorList>
            <person name="Adams T.M."/>
            <person name="Armitage A.D."/>
            <person name="Sobczyk M.K."/>
            <person name="Bates H.J."/>
            <person name="Dunwell J.M."/>
            <person name="Nellist C.F."/>
            <person name="Harrison R.J."/>
        </authorList>
    </citation>
    <scope>NUCLEOTIDE SEQUENCE [LARGE SCALE GENOMIC DNA]</scope>
    <source>
        <strain evidence="3 4">SCRP333</strain>
    </source>
</reference>
<evidence type="ECO:0000259" key="2">
    <source>
        <dbReference type="Pfam" id="PF03184"/>
    </source>
</evidence>
<feature type="domain" description="DDE-1" evidence="2">
    <location>
        <begin position="2"/>
        <end position="96"/>
    </location>
</feature>
<dbReference type="GO" id="GO:0003676">
    <property type="term" value="F:nucleic acid binding"/>
    <property type="evidence" value="ECO:0007669"/>
    <property type="project" value="InterPro"/>
</dbReference>
<comment type="caution">
    <text evidence="3">The sequence shown here is derived from an EMBL/GenBank/DDBJ whole genome shotgun (WGS) entry which is preliminary data.</text>
</comment>
<dbReference type="Pfam" id="PF03184">
    <property type="entry name" value="DDE_1"/>
    <property type="match status" value="1"/>
</dbReference>
<dbReference type="EMBL" id="QXFT01000015">
    <property type="protein sequence ID" value="KAE9359599.1"/>
    <property type="molecule type" value="Genomic_DNA"/>
</dbReference>
<evidence type="ECO:0000313" key="4">
    <source>
        <dbReference type="Proteomes" id="UP000434957"/>
    </source>
</evidence>
<accession>A0A6A4G546</accession>
<keyword evidence="4" id="KW-1185">Reference proteome</keyword>